<feature type="region of interest" description="Disordered" evidence="1">
    <location>
        <begin position="1"/>
        <end position="23"/>
    </location>
</feature>
<evidence type="ECO:0000313" key="3">
    <source>
        <dbReference type="Proteomes" id="UP000324705"/>
    </source>
</evidence>
<dbReference type="GO" id="GO:0043565">
    <property type="term" value="F:sequence-specific DNA binding"/>
    <property type="evidence" value="ECO:0007669"/>
    <property type="project" value="TreeGrafter"/>
</dbReference>
<keyword evidence="3" id="KW-1185">Reference proteome</keyword>
<dbReference type="GO" id="GO:0045893">
    <property type="term" value="P:positive regulation of DNA-templated transcription"/>
    <property type="evidence" value="ECO:0007669"/>
    <property type="project" value="TreeGrafter"/>
</dbReference>
<protein>
    <recommendedName>
        <fullName evidence="4">Transcription factor VOZ1</fullName>
    </recommendedName>
</protein>
<sequence>MRKGPSRSGSARHQQFRARAKTRVDDLQDMFSGLQYARKEARSTDAVLLEAQLHQMLREWRAELSVPSPASSLQENNNRDPSDPPSETPRPPQLAPAEEEDDATSKLVEQKPRPSANQAHKHAQGDHDMKPEPHEEAIADPVTVAQQPTSLGPGVVATGGEVLTPATAVFHDQVVLLSCC</sequence>
<gene>
    <name evidence="2" type="ORF">TRITD_3Bv1G171870</name>
</gene>
<evidence type="ECO:0000313" key="2">
    <source>
        <dbReference type="EMBL" id="VAH79771.1"/>
    </source>
</evidence>
<dbReference type="PANTHER" id="PTHR33873:SF15">
    <property type="entry name" value="TRANSCRIPTION FACTOR VOZ2"/>
    <property type="match status" value="1"/>
</dbReference>
<organism evidence="2 3">
    <name type="scientific">Triticum turgidum subsp. durum</name>
    <name type="common">Durum wheat</name>
    <name type="synonym">Triticum durum</name>
    <dbReference type="NCBI Taxonomy" id="4567"/>
    <lineage>
        <taxon>Eukaryota</taxon>
        <taxon>Viridiplantae</taxon>
        <taxon>Streptophyta</taxon>
        <taxon>Embryophyta</taxon>
        <taxon>Tracheophyta</taxon>
        <taxon>Spermatophyta</taxon>
        <taxon>Magnoliopsida</taxon>
        <taxon>Liliopsida</taxon>
        <taxon>Poales</taxon>
        <taxon>Poaceae</taxon>
        <taxon>BOP clade</taxon>
        <taxon>Pooideae</taxon>
        <taxon>Triticodae</taxon>
        <taxon>Triticeae</taxon>
        <taxon>Triticinae</taxon>
        <taxon>Triticum</taxon>
    </lineage>
</organism>
<feature type="region of interest" description="Disordered" evidence="1">
    <location>
        <begin position="65"/>
        <end position="153"/>
    </location>
</feature>
<dbReference type="Proteomes" id="UP000324705">
    <property type="component" value="Chromosome 3B"/>
</dbReference>
<dbReference type="AlphaFoldDB" id="A0A9R1QLT3"/>
<dbReference type="GO" id="GO:0048578">
    <property type="term" value="P:positive regulation of long-day photoperiodism, flowering"/>
    <property type="evidence" value="ECO:0007669"/>
    <property type="project" value="InterPro"/>
</dbReference>
<dbReference type="Gramene" id="TRITD3Bv1G171870.6">
    <property type="protein sequence ID" value="TRITD3Bv1G171870.6"/>
    <property type="gene ID" value="TRITD3Bv1G171870"/>
</dbReference>
<evidence type="ECO:0008006" key="4">
    <source>
        <dbReference type="Google" id="ProtNLM"/>
    </source>
</evidence>
<dbReference type="GO" id="GO:0005634">
    <property type="term" value="C:nucleus"/>
    <property type="evidence" value="ECO:0007669"/>
    <property type="project" value="TreeGrafter"/>
</dbReference>
<name>A0A9R1QLT3_TRITD</name>
<dbReference type="InterPro" id="IPR039277">
    <property type="entry name" value="VOZ1/VOZ2"/>
</dbReference>
<feature type="compositionally biased region" description="Pro residues" evidence="1">
    <location>
        <begin position="83"/>
        <end position="94"/>
    </location>
</feature>
<proteinExistence type="predicted"/>
<evidence type="ECO:0000256" key="1">
    <source>
        <dbReference type="SAM" id="MobiDB-lite"/>
    </source>
</evidence>
<dbReference type="PANTHER" id="PTHR33873">
    <property type="entry name" value="TRANSCRIPTION FACTOR VOZ1"/>
    <property type="match status" value="1"/>
</dbReference>
<dbReference type="EMBL" id="LT934116">
    <property type="protein sequence ID" value="VAH79771.1"/>
    <property type="molecule type" value="Genomic_DNA"/>
</dbReference>
<reference evidence="2 3" key="1">
    <citation type="submission" date="2017-09" db="EMBL/GenBank/DDBJ databases">
        <authorList>
            <consortium name="International Durum Wheat Genome Sequencing Consortium (IDWGSC)"/>
            <person name="Milanesi L."/>
        </authorList>
    </citation>
    <scope>NUCLEOTIDE SEQUENCE [LARGE SCALE GENOMIC DNA]</scope>
    <source>
        <strain evidence="3">cv. Svevo</strain>
    </source>
</reference>
<accession>A0A9R1QLT3</accession>
<feature type="compositionally biased region" description="Basic and acidic residues" evidence="1">
    <location>
        <begin position="123"/>
        <end position="137"/>
    </location>
</feature>